<organism evidence="2 3">
    <name type="scientific">Dendrothele bispora (strain CBS 962.96)</name>
    <dbReference type="NCBI Taxonomy" id="1314807"/>
    <lineage>
        <taxon>Eukaryota</taxon>
        <taxon>Fungi</taxon>
        <taxon>Dikarya</taxon>
        <taxon>Basidiomycota</taxon>
        <taxon>Agaricomycotina</taxon>
        <taxon>Agaricomycetes</taxon>
        <taxon>Agaricomycetidae</taxon>
        <taxon>Agaricales</taxon>
        <taxon>Agaricales incertae sedis</taxon>
        <taxon>Dendrothele</taxon>
    </lineage>
</organism>
<evidence type="ECO:0000256" key="1">
    <source>
        <dbReference type="SAM" id="Phobius"/>
    </source>
</evidence>
<feature type="transmembrane region" description="Helical" evidence="1">
    <location>
        <begin position="235"/>
        <end position="268"/>
    </location>
</feature>
<dbReference type="Gene3D" id="1.20.1170.10">
    <property type="match status" value="1"/>
</dbReference>
<reference evidence="2 3" key="1">
    <citation type="journal article" date="2019" name="Nat. Ecol. Evol.">
        <title>Megaphylogeny resolves global patterns of mushroom evolution.</title>
        <authorList>
            <person name="Varga T."/>
            <person name="Krizsan K."/>
            <person name="Foldi C."/>
            <person name="Dima B."/>
            <person name="Sanchez-Garcia M."/>
            <person name="Sanchez-Ramirez S."/>
            <person name="Szollosi G.J."/>
            <person name="Szarkandi J.G."/>
            <person name="Papp V."/>
            <person name="Albert L."/>
            <person name="Andreopoulos W."/>
            <person name="Angelini C."/>
            <person name="Antonin V."/>
            <person name="Barry K.W."/>
            <person name="Bougher N.L."/>
            <person name="Buchanan P."/>
            <person name="Buyck B."/>
            <person name="Bense V."/>
            <person name="Catcheside P."/>
            <person name="Chovatia M."/>
            <person name="Cooper J."/>
            <person name="Damon W."/>
            <person name="Desjardin D."/>
            <person name="Finy P."/>
            <person name="Geml J."/>
            <person name="Haridas S."/>
            <person name="Hughes K."/>
            <person name="Justo A."/>
            <person name="Karasinski D."/>
            <person name="Kautmanova I."/>
            <person name="Kiss B."/>
            <person name="Kocsube S."/>
            <person name="Kotiranta H."/>
            <person name="LaButti K.M."/>
            <person name="Lechner B.E."/>
            <person name="Liimatainen K."/>
            <person name="Lipzen A."/>
            <person name="Lukacs Z."/>
            <person name="Mihaltcheva S."/>
            <person name="Morgado L.N."/>
            <person name="Niskanen T."/>
            <person name="Noordeloos M.E."/>
            <person name="Ohm R.A."/>
            <person name="Ortiz-Santana B."/>
            <person name="Ovrebo C."/>
            <person name="Racz N."/>
            <person name="Riley R."/>
            <person name="Savchenko A."/>
            <person name="Shiryaev A."/>
            <person name="Soop K."/>
            <person name="Spirin V."/>
            <person name="Szebenyi C."/>
            <person name="Tomsovsky M."/>
            <person name="Tulloss R.E."/>
            <person name="Uehling J."/>
            <person name="Grigoriev I.V."/>
            <person name="Vagvolgyi C."/>
            <person name="Papp T."/>
            <person name="Martin F.M."/>
            <person name="Miettinen O."/>
            <person name="Hibbett D.S."/>
            <person name="Nagy L.G."/>
        </authorList>
    </citation>
    <scope>NUCLEOTIDE SEQUENCE [LARGE SCALE GENOMIC DNA]</scope>
    <source>
        <strain evidence="2 3">CBS 962.96</strain>
    </source>
</reference>
<evidence type="ECO:0000313" key="2">
    <source>
        <dbReference type="EMBL" id="THU89269.1"/>
    </source>
</evidence>
<keyword evidence="3" id="KW-1185">Reference proteome</keyword>
<keyword evidence="1" id="KW-0812">Transmembrane</keyword>
<protein>
    <submittedName>
        <fullName evidence="2">Uncharacterized protein</fullName>
    </submittedName>
</protein>
<keyword evidence="1" id="KW-0472">Membrane</keyword>
<keyword evidence="1" id="KW-1133">Transmembrane helix</keyword>
<sequence>MANLPTENPNDILPPYDFKNASETFQQDEKKDNALQSYLKSPEVKTELQSAVNDLKDSAYSVEICFRNVKRGLSDAAQMTQEFSHDLEAFSQEWSTYHEQYIKLLCGSWRAMLALLQMVHFSDIPSLCVLPILSDFATDFIGTLKDDDVSLKEKKEEIKGYRERLKEDTQKASDLGQGFVDLQSNIVAFQGKIQEWMARNNIGKLTVEICNLFREIQTTQEVIGRLTKQIITGSLGALALGGFAAGLTAIGVICPLLWVGAAASAVYAFKGGMNVRQQLQLKKEHEKRLIQKRKDLQVMETTLQGLKKIQPILGPLKDDMNVIQERLTIFAKVWHFIHADLVEIEKKMELANSAKGKAMFIKRLNTVSDIYKLLNVALYQYETIVHKEDIYLRK</sequence>
<dbReference type="AlphaFoldDB" id="A0A4S8LJG0"/>
<dbReference type="Proteomes" id="UP000297245">
    <property type="component" value="Unassembled WGS sequence"/>
</dbReference>
<accession>A0A4S8LJG0</accession>
<dbReference type="OrthoDB" id="2954773at2759"/>
<gene>
    <name evidence="2" type="ORF">K435DRAFT_915218</name>
</gene>
<proteinExistence type="predicted"/>
<evidence type="ECO:0000313" key="3">
    <source>
        <dbReference type="Proteomes" id="UP000297245"/>
    </source>
</evidence>
<dbReference type="EMBL" id="ML179374">
    <property type="protein sequence ID" value="THU89269.1"/>
    <property type="molecule type" value="Genomic_DNA"/>
</dbReference>
<name>A0A4S8LJG0_DENBC</name>